<dbReference type="EMBL" id="HE573027">
    <property type="protein sequence ID" value="CCC53157.1"/>
    <property type="molecule type" value="Genomic_DNA"/>
</dbReference>
<evidence type="ECO:0000256" key="4">
    <source>
        <dbReference type="ARBA" id="ARBA00023136"/>
    </source>
</evidence>
<feature type="transmembrane region" description="Helical" evidence="6">
    <location>
        <begin position="253"/>
        <end position="276"/>
    </location>
</feature>
<keyword evidence="4 6" id="KW-0472">Membrane</keyword>
<feature type="transmembrane region" description="Helical" evidence="6">
    <location>
        <begin position="547"/>
        <end position="571"/>
    </location>
</feature>
<dbReference type="VEuPathDB" id="TriTrypDB:TvY486_1106410"/>
<keyword evidence="2 6" id="KW-0812">Transmembrane</keyword>
<accession>G0UBG2</accession>
<proteinExistence type="predicted"/>
<feature type="region of interest" description="Disordered" evidence="5">
    <location>
        <begin position="383"/>
        <end position="412"/>
    </location>
</feature>
<feature type="transmembrane region" description="Helical" evidence="6">
    <location>
        <begin position="308"/>
        <end position="330"/>
    </location>
</feature>
<feature type="transmembrane region" description="Helical" evidence="6">
    <location>
        <begin position="578"/>
        <end position="599"/>
    </location>
</feature>
<evidence type="ECO:0000256" key="6">
    <source>
        <dbReference type="SAM" id="Phobius"/>
    </source>
</evidence>
<feature type="transmembrane region" description="Helical" evidence="6">
    <location>
        <begin position="642"/>
        <end position="663"/>
    </location>
</feature>
<name>G0UBG2_TRYVY</name>
<evidence type="ECO:0000256" key="1">
    <source>
        <dbReference type="ARBA" id="ARBA00004141"/>
    </source>
</evidence>
<evidence type="ECO:0000256" key="3">
    <source>
        <dbReference type="ARBA" id="ARBA00022989"/>
    </source>
</evidence>
<feature type="transmembrane region" description="Helical" evidence="6">
    <location>
        <begin position="226"/>
        <end position="247"/>
    </location>
</feature>
<gene>
    <name evidence="8" type="ORF">TVY486_1106410</name>
</gene>
<keyword evidence="3 6" id="KW-1133">Transmembrane helix</keyword>
<organism evidence="8">
    <name type="scientific">Trypanosoma vivax (strain Y486)</name>
    <dbReference type="NCBI Taxonomy" id="1055687"/>
    <lineage>
        <taxon>Eukaryota</taxon>
        <taxon>Discoba</taxon>
        <taxon>Euglenozoa</taxon>
        <taxon>Kinetoplastea</taxon>
        <taxon>Metakinetoplastina</taxon>
        <taxon>Trypanosomatida</taxon>
        <taxon>Trypanosomatidae</taxon>
        <taxon>Trypanosoma</taxon>
        <taxon>Duttonella</taxon>
    </lineage>
</organism>
<evidence type="ECO:0000313" key="8">
    <source>
        <dbReference type="EMBL" id="CCC53157.1"/>
    </source>
</evidence>
<dbReference type="InterPro" id="IPR010658">
    <property type="entry name" value="Nodulin-like"/>
</dbReference>
<feature type="domain" description="Nodulin-like" evidence="7">
    <location>
        <begin position="88"/>
        <end position="279"/>
    </location>
</feature>
<feature type="transmembrane region" description="Helical" evidence="6">
    <location>
        <begin position="156"/>
        <end position="177"/>
    </location>
</feature>
<dbReference type="AlphaFoldDB" id="G0UBG2"/>
<feature type="transmembrane region" description="Helical" evidence="6">
    <location>
        <begin position="509"/>
        <end position="527"/>
    </location>
</feature>
<reference evidence="8" key="1">
    <citation type="journal article" date="2012" name="Proc. Natl. Acad. Sci. U.S.A.">
        <title>Antigenic diversity is generated by distinct evolutionary mechanisms in African trypanosome species.</title>
        <authorList>
            <person name="Jackson A.P."/>
            <person name="Berry A."/>
            <person name="Aslett M."/>
            <person name="Allison H.C."/>
            <person name="Burton P."/>
            <person name="Vavrova-Anderson J."/>
            <person name="Brown R."/>
            <person name="Browne H."/>
            <person name="Corton N."/>
            <person name="Hauser H."/>
            <person name="Gamble J."/>
            <person name="Gilderthorp R."/>
            <person name="Marcello L."/>
            <person name="McQuillan J."/>
            <person name="Otto T.D."/>
            <person name="Quail M.A."/>
            <person name="Sanders M.J."/>
            <person name="van Tonder A."/>
            <person name="Ginger M.L."/>
            <person name="Field M.C."/>
            <person name="Barry J.D."/>
            <person name="Hertz-Fowler C."/>
            <person name="Berriman M."/>
        </authorList>
    </citation>
    <scope>NUCLEOTIDE SEQUENCE</scope>
    <source>
        <strain evidence="8">Y486</strain>
    </source>
</reference>
<dbReference type="Gene3D" id="1.20.1250.20">
    <property type="entry name" value="MFS general substrate transporter like domains"/>
    <property type="match status" value="2"/>
</dbReference>
<dbReference type="GO" id="GO:0016020">
    <property type="term" value="C:membrane"/>
    <property type="evidence" value="ECO:0007669"/>
    <property type="project" value="UniProtKB-SubCell"/>
</dbReference>
<comment type="subcellular location">
    <subcellularLocation>
        <location evidence="1">Membrane</location>
        <topology evidence="1">Multi-pass membrane protein</topology>
    </subcellularLocation>
</comment>
<dbReference type="InterPro" id="IPR036259">
    <property type="entry name" value="MFS_trans_sf"/>
</dbReference>
<evidence type="ECO:0000256" key="5">
    <source>
        <dbReference type="SAM" id="MobiDB-lite"/>
    </source>
</evidence>
<feature type="transmembrane region" description="Helical" evidence="6">
    <location>
        <begin position="683"/>
        <end position="706"/>
    </location>
</feature>
<feature type="transmembrane region" description="Helical" evidence="6">
    <location>
        <begin position="342"/>
        <end position="361"/>
    </location>
</feature>
<feature type="transmembrane region" description="Helical" evidence="6">
    <location>
        <begin position="89"/>
        <end position="116"/>
    </location>
</feature>
<dbReference type="PANTHER" id="PTHR21576:SF158">
    <property type="entry name" value="RIBOSOMAL RNA-PROCESSING PROTEIN 12-LIKE CONSERVED DOMAIN-CONTAINING PROTEIN"/>
    <property type="match status" value="1"/>
</dbReference>
<evidence type="ECO:0000256" key="2">
    <source>
        <dbReference type="ARBA" id="ARBA00022692"/>
    </source>
</evidence>
<evidence type="ECO:0000259" key="7">
    <source>
        <dbReference type="Pfam" id="PF06813"/>
    </source>
</evidence>
<feature type="transmembrane region" description="Helical" evidence="6">
    <location>
        <begin position="128"/>
        <end position="149"/>
    </location>
</feature>
<dbReference type="PANTHER" id="PTHR21576">
    <property type="entry name" value="UNCHARACTERIZED NODULIN-LIKE PROTEIN"/>
    <property type="match status" value="1"/>
</dbReference>
<protein>
    <recommendedName>
        <fullName evidence="7">Nodulin-like domain-containing protein</fullName>
    </recommendedName>
</protein>
<sequence>MRKNLSFCSFNNPTPVLYKSSLSCLCMSFIPNLPPRSSTVTCIAKRLDKVCKQTGIRLKKGLNILLSLMSHHRADALPYRPCWSLEKRWFLQFFVSILLCLNNGACFCFGVFSPFMKAPPFEYNQSQLSLVSTVGVLLSYFSLPTGFLYDNRGPALTIAVGTLLNLSGLFGLLIMFYDRDQPLLGTSVWLMTFFYSISQFSASFYETGSILTSLEAFKCYQGRVILIQKTFMGLGSALIVQIYLSFFEHSASGIWPFFLFLLFYSFIVGVLGTLLIRLPTAKTHCLGLTTADDGVVRSGGGESALFKLPFNVGTGLLLLTIFFVSTATLVEDYHPLTVNERYIVGVLTILLCMSFSIMIVVTPSYSGNVGGYASESVLLEHESQSTLGEAPPRLADEDTRASHSTNVPPHAGDGVGAWITRETVTRLENKSGHNDELWSLCEGGSDMNRAGAPGVYGTRCTSRQQAEGRSRATSFNGRCYSSVEPAICTENQALNSDSLWQNIRRLEMWLMWFVCFASWSSATLVSTNSSQLYKALDFNDYSPRVNAVYVSMYGVASALGRVVVGFTYPVVVQQGIPISLFLCIAPILNFFGLLLFLILSAKALIIPFILVGLATGFVWGGVVLVIKSLFTPQNCGKHYGVLYTAGMLSPLVFNVALFGPIYDYYSKKQGRYAERECEGRVCVWIPLAVCAAFNFIALPAALHLTLRTWRWSSFPRCGSA</sequence>
<feature type="transmembrane region" description="Helical" evidence="6">
    <location>
        <begin position="183"/>
        <end position="205"/>
    </location>
</feature>
<dbReference type="Pfam" id="PF06813">
    <property type="entry name" value="Nodulin-like"/>
    <property type="match status" value="1"/>
</dbReference>
<dbReference type="FunFam" id="1.20.1250.20:FF:001014">
    <property type="entry name" value="Nodulin-like, putative"/>
    <property type="match status" value="1"/>
</dbReference>
<feature type="transmembrane region" description="Helical" evidence="6">
    <location>
        <begin position="605"/>
        <end position="630"/>
    </location>
</feature>
<dbReference type="SUPFAM" id="SSF103473">
    <property type="entry name" value="MFS general substrate transporter"/>
    <property type="match status" value="1"/>
</dbReference>